<dbReference type="EMBL" id="CAJVPS010010948">
    <property type="protein sequence ID" value="CAG8661556.1"/>
    <property type="molecule type" value="Genomic_DNA"/>
</dbReference>
<evidence type="ECO:0000313" key="1">
    <source>
        <dbReference type="EMBL" id="CAG8661556.1"/>
    </source>
</evidence>
<comment type="caution">
    <text evidence="1">The sequence shown here is derived from an EMBL/GenBank/DDBJ whole genome shotgun (WGS) entry which is preliminary data.</text>
</comment>
<proteinExistence type="predicted"/>
<dbReference type="AlphaFoldDB" id="A0A9N9H714"/>
<keyword evidence="2" id="KW-1185">Reference proteome</keyword>
<accession>A0A9N9H714</accession>
<sequence length="124" mass="13778">MRKLSKSVKMEPHYCSFHTKPQKSITPIRKIAKFLASISPNRKNKLRARGVGPQKFIIPTIIVTCDDDDDSDSDASSTDTRIVGKVVFVGDEGMLGSRYVVINKPSSYNETILLSNYNSQVVVS</sequence>
<evidence type="ECO:0000313" key="2">
    <source>
        <dbReference type="Proteomes" id="UP000789508"/>
    </source>
</evidence>
<dbReference type="Proteomes" id="UP000789508">
    <property type="component" value="Unassembled WGS sequence"/>
</dbReference>
<name>A0A9N9H714_9GLOM</name>
<gene>
    <name evidence="1" type="ORF">ALEPTO_LOCUS10338</name>
</gene>
<reference evidence="1" key="1">
    <citation type="submission" date="2021-06" db="EMBL/GenBank/DDBJ databases">
        <authorList>
            <person name="Kallberg Y."/>
            <person name="Tangrot J."/>
            <person name="Rosling A."/>
        </authorList>
    </citation>
    <scope>NUCLEOTIDE SEQUENCE</scope>
    <source>
        <strain evidence="1">FL130A</strain>
    </source>
</reference>
<protein>
    <submittedName>
        <fullName evidence="1">13266_t:CDS:1</fullName>
    </submittedName>
</protein>
<organism evidence="1 2">
    <name type="scientific">Ambispora leptoticha</name>
    <dbReference type="NCBI Taxonomy" id="144679"/>
    <lineage>
        <taxon>Eukaryota</taxon>
        <taxon>Fungi</taxon>
        <taxon>Fungi incertae sedis</taxon>
        <taxon>Mucoromycota</taxon>
        <taxon>Glomeromycotina</taxon>
        <taxon>Glomeromycetes</taxon>
        <taxon>Archaeosporales</taxon>
        <taxon>Ambisporaceae</taxon>
        <taxon>Ambispora</taxon>
    </lineage>
</organism>
<dbReference type="OrthoDB" id="10452771at2759"/>